<accession>A0A5B3GBK4</accession>
<gene>
    <name evidence="1" type="ORF">F2Y13_05380</name>
</gene>
<comment type="caution">
    <text evidence="1">The sequence shown here is derived from an EMBL/GenBank/DDBJ whole genome shotgun (WGS) entry which is preliminary data.</text>
</comment>
<evidence type="ECO:0000313" key="1">
    <source>
        <dbReference type="EMBL" id="KAA2370984.1"/>
    </source>
</evidence>
<dbReference type="RefSeq" id="WP_015547748.1">
    <property type="nucleotide sequence ID" value="NZ_CAUDAW010000021.1"/>
</dbReference>
<reference evidence="1 2" key="1">
    <citation type="journal article" date="2019" name="Nat. Med.">
        <title>A library of human gut bacterial isolates paired with longitudinal multiomics data enables mechanistic microbiome research.</title>
        <authorList>
            <person name="Poyet M."/>
            <person name="Groussin M."/>
            <person name="Gibbons S.M."/>
            <person name="Avila-Pacheco J."/>
            <person name="Jiang X."/>
            <person name="Kearney S.M."/>
            <person name="Perrotta A.R."/>
            <person name="Berdy B."/>
            <person name="Zhao S."/>
            <person name="Lieberman T.D."/>
            <person name="Swanson P.K."/>
            <person name="Smith M."/>
            <person name="Roesemann S."/>
            <person name="Alexander J.E."/>
            <person name="Rich S.A."/>
            <person name="Livny J."/>
            <person name="Vlamakis H."/>
            <person name="Clish C."/>
            <person name="Bullock K."/>
            <person name="Deik A."/>
            <person name="Scott J."/>
            <person name="Pierce K.A."/>
            <person name="Xavier R.J."/>
            <person name="Alm E.J."/>
        </authorList>
    </citation>
    <scope>NUCLEOTIDE SEQUENCE [LARGE SCALE GENOMIC DNA]</scope>
    <source>
        <strain evidence="1 2">BIOML-A2</strain>
    </source>
</reference>
<protein>
    <submittedName>
        <fullName evidence="1">Glycoside hydrolase family 125 protein</fullName>
    </submittedName>
</protein>
<dbReference type="GO" id="GO:0016787">
    <property type="term" value="F:hydrolase activity"/>
    <property type="evidence" value="ECO:0007669"/>
    <property type="project" value="UniProtKB-KW"/>
</dbReference>
<dbReference type="EMBL" id="VVXK01000005">
    <property type="protein sequence ID" value="KAA2370984.1"/>
    <property type="molecule type" value="Genomic_DNA"/>
</dbReference>
<organism evidence="1 2">
    <name type="scientific">Alistipes shahii</name>
    <dbReference type="NCBI Taxonomy" id="328814"/>
    <lineage>
        <taxon>Bacteria</taxon>
        <taxon>Pseudomonadati</taxon>
        <taxon>Bacteroidota</taxon>
        <taxon>Bacteroidia</taxon>
        <taxon>Bacteroidales</taxon>
        <taxon>Rikenellaceae</taxon>
        <taxon>Alistipes</taxon>
    </lineage>
</organism>
<dbReference type="Proteomes" id="UP000323567">
    <property type="component" value="Unassembled WGS sequence"/>
</dbReference>
<name>A0A5B3GBK4_9BACT</name>
<keyword evidence="1" id="KW-0378">Hydrolase</keyword>
<evidence type="ECO:0000313" key="2">
    <source>
        <dbReference type="Proteomes" id="UP000323567"/>
    </source>
</evidence>
<proteinExistence type="predicted"/>
<sequence length="42" mass="4914">MPIEIVHYFMLFFKRPAFGRIYAFEVDGYGNRTGLLNSITVE</sequence>
<dbReference type="AlphaFoldDB" id="A0A5B3GBK4"/>